<dbReference type="EMBL" id="RBWU01000005">
    <property type="protein sequence ID" value="RKS71851.1"/>
    <property type="molecule type" value="Genomic_DNA"/>
</dbReference>
<reference evidence="1 2" key="1">
    <citation type="submission" date="2018-10" db="EMBL/GenBank/DDBJ databases">
        <title>Genomic Encyclopedia of Archaeal and Bacterial Type Strains, Phase II (KMG-II): from individual species to whole genera.</title>
        <authorList>
            <person name="Goeker M."/>
        </authorList>
    </citation>
    <scope>NUCLEOTIDE SEQUENCE [LARGE SCALE GENOMIC DNA]</scope>
    <source>
        <strain evidence="1 2">DSM 43383</strain>
    </source>
</reference>
<name>A0A495QI96_9ACTN</name>
<dbReference type="AlphaFoldDB" id="A0A495QI96"/>
<keyword evidence="2" id="KW-1185">Reference proteome</keyword>
<comment type="caution">
    <text evidence="1">The sequence shown here is derived from an EMBL/GenBank/DDBJ whole genome shotgun (WGS) entry which is preliminary data.</text>
</comment>
<protein>
    <submittedName>
        <fullName evidence="1">Uncharacterized protein</fullName>
    </submittedName>
</protein>
<dbReference type="Proteomes" id="UP000274601">
    <property type="component" value="Unassembled WGS sequence"/>
</dbReference>
<sequence>MMSVDQRPHEVRFGLLADLCYRLGERQRCTSMLVHPKAGESVLWVAGAAWPRQWLGVAAVDYRGRWLYAFGGQWCAAADVAETAARVAWTAGVR</sequence>
<gene>
    <name evidence="1" type="ORF">BZB76_4661</name>
</gene>
<dbReference type="RefSeq" id="WP_121436472.1">
    <property type="nucleotide sequence ID" value="NZ_RBWU01000005.1"/>
</dbReference>
<evidence type="ECO:0000313" key="2">
    <source>
        <dbReference type="Proteomes" id="UP000274601"/>
    </source>
</evidence>
<dbReference type="OrthoDB" id="3479562at2"/>
<evidence type="ECO:0000313" key="1">
    <source>
        <dbReference type="EMBL" id="RKS71851.1"/>
    </source>
</evidence>
<organism evidence="1 2">
    <name type="scientific">Actinomadura pelletieri DSM 43383</name>
    <dbReference type="NCBI Taxonomy" id="1120940"/>
    <lineage>
        <taxon>Bacteria</taxon>
        <taxon>Bacillati</taxon>
        <taxon>Actinomycetota</taxon>
        <taxon>Actinomycetes</taxon>
        <taxon>Streptosporangiales</taxon>
        <taxon>Thermomonosporaceae</taxon>
        <taxon>Actinomadura</taxon>
    </lineage>
</organism>
<accession>A0A495QI96</accession>
<proteinExistence type="predicted"/>